<evidence type="ECO:0000313" key="2">
    <source>
        <dbReference type="Proteomes" id="UP000356253"/>
    </source>
</evidence>
<comment type="caution">
    <text evidence="1">The sequence shown here is derived from an EMBL/GenBank/DDBJ whole genome shotgun (WGS) entry which is preliminary data.</text>
</comment>
<accession>A0AC61Y4G8</accession>
<keyword evidence="2" id="KW-1185">Reference proteome</keyword>
<protein>
    <submittedName>
        <fullName evidence="1">Uncharacterized protein</fullName>
    </submittedName>
</protein>
<dbReference type="Proteomes" id="UP000356253">
    <property type="component" value="Unassembled WGS sequence"/>
</dbReference>
<evidence type="ECO:0000313" key="1">
    <source>
        <dbReference type="EMBL" id="VVU99297.1"/>
    </source>
</evidence>
<sequence length="72" mass="8231">MDLLTLNPTAMKKFRITFSVISLIFLAIGITYLDFDNLSFLKNYKAYILIVLGICTLGFSFLKPVHLNLDEK</sequence>
<reference evidence="1" key="1">
    <citation type="submission" date="2019-09" db="EMBL/GenBank/DDBJ databases">
        <authorList>
            <person name="Rodrigo-Torres L."/>
            <person name="Arahal R. D."/>
            <person name="Lucena T."/>
        </authorList>
    </citation>
    <scope>NUCLEOTIDE SEQUENCE</scope>
    <source>
        <strain evidence="1">ISS653</strain>
    </source>
</reference>
<proteinExistence type="predicted"/>
<dbReference type="EMBL" id="CABVMM010000002">
    <property type="protein sequence ID" value="VVU99297.1"/>
    <property type="molecule type" value="Genomic_DNA"/>
</dbReference>
<name>A0AC61Y4G8_9FLAO</name>
<organism evidence="1 2">
    <name type="scientific">Mesonia oceanica</name>
    <dbReference type="NCBI Taxonomy" id="2687242"/>
    <lineage>
        <taxon>Bacteria</taxon>
        <taxon>Pseudomonadati</taxon>
        <taxon>Bacteroidota</taxon>
        <taxon>Flavobacteriia</taxon>
        <taxon>Flavobacteriales</taxon>
        <taxon>Flavobacteriaceae</taxon>
        <taxon>Mesonia</taxon>
    </lineage>
</organism>
<gene>
    <name evidence="1" type="ORF">FVB9532_00549</name>
</gene>